<comment type="caution">
    <text evidence="1">The sequence shown here is derived from an EMBL/GenBank/DDBJ whole genome shotgun (WGS) entry which is preliminary data.</text>
</comment>
<gene>
    <name evidence="1" type="ORF">RHSIM_Rhsim02G0147100</name>
</gene>
<dbReference type="AlphaFoldDB" id="A0A834HEB4"/>
<keyword evidence="2" id="KW-1185">Reference proteome</keyword>
<organism evidence="1 2">
    <name type="scientific">Rhododendron simsii</name>
    <name type="common">Sims's rhododendron</name>
    <dbReference type="NCBI Taxonomy" id="118357"/>
    <lineage>
        <taxon>Eukaryota</taxon>
        <taxon>Viridiplantae</taxon>
        <taxon>Streptophyta</taxon>
        <taxon>Embryophyta</taxon>
        <taxon>Tracheophyta</taxon>
        <taxon>Spermatophyta</taxon>
        <taxon>Magnoliopsida</taxon>
        <taxon>eudicotyledons</taxon>
        <taxon>Gunneridae</taxon>
        <taxon>Pentapetalae</taxon>
        <taxon>asterids</taxon>
        <taxon>Ericales</taxon>
        <taxon>Ericaceae</taxon>
        <taxon>Ericoideae</taxon>
        <taxon>Rhodoreae</taxon>
        <taxon>Rhododendron</taxon>
    </lineage>
</organism>
<accession>A0A834HEB4</accession>
<dbReference type="Proteomes" id="UP000626092">
    <property type="component" value="Unassembled WGS sequence"/>
</dbReference>
<dbReference type="OrthoDB" id="10257471at2759"/>
<reference evidence="1" key="1">
    <citation type="submission" date="2019-11" db="EMBL/GenBank/DDBJ databases">
        <authorList>
            <person name="Liu Y."/>
            <person name="Hou J."/>
            <person name="Li T.-Q."/>
            <person name="Guan C.-H."/>
            <person name="Wu X."/>
            <person name="Wu H.-Z."/>
            <person name="Ling F."/>
            <person name="Zhang R."/>
            <person name="Shi X.-G."/>
            <person name="Ren J.-P."/>
            <person name="Chen E.-F."/>
            <person name="Sun J.-M."/>
        </authorList>
    </citation>
    <scope>NUCLEOTIDE SEQUENCE</scope>
    <source>
        <strain evidence="1">Adult_tree_wgs_1</strain>
        <tissue evidence="1">Leaves</tissue>
    </source>
</reference>
<proteinExistence type="predicted"/>
<protein>
    <submittedName>
        <fullName evidence="1">Uncharacterized protein</fullName>
    </submittedName>
</protein>
<sequence length="110" mass="12614">MPLLLATVRSARRKYEAQCFDFQTGSKDRLLEPFLGLAVSTSTLYLDLSFDRLLESRPCDLDQNDMIERAMKMGFVLLEARKRSARKHATMHNAVVWALPPDLTTKIRVD</sequence>
<evidence type="ECO:0000313" key="2">
    <source>
        <dbReference type="Proteomes" id="UP000626092"/>
    </source>
</evidence>
<dbReference type="EMBL" id="WJXA01000002">
    <property type="protein sequence ID" value="KAF7150666.1"/>
    <property type="molecule type" value="Genomic_DNA"/>
</dbReference>
<evidence type="ECO:0000313" key="1">
    <source>
        <dbReference type="EMBL" id="KAF7150666.1"/>
    </source>
</evidence>
<name>A0A834HEB4_RHOSS</name>